<name>A0A0D2AES3_9EURO</name>
<dbReference type="AlphaFoldDB" id="A0A0D2AES3"/>
<gene>
    <name evidence="1" type="ORF">PV06_09622</name>
</gene>
<organism evidence="1 2">
    <name type="scientific">Exophiala oligosperma</name>
    <dbReference type="NCBI Taxonomy" id="215243"/>
    <lineage>
        <taxon>Eukaryota</taxon>
        <taxon>Fungi</taxon>
        <taxon>Dikarya</taxon>
        <taxon>Ascomycota</taxon>
        <taxon>Pezizomycotina</taxon>
        <taxon>Eurotiomycetes</taxon>
        <taxon>Chaetothyriomycetidae</taxon>
        <taxon>Chaetothyriales</taxon>
        <taxon>Herpotrichiellaceae</taxon>
        <taxon>Exophiala</taxon>
    </lineage>
</organism>
<keyword evidence="2" id="KW-1185">Reference proteome</keyword>
<accession>A0A0D2AES3</accession>
<dbReference type="EMBL" id="KN847341">
    <property type="protein sequence ID" value="KIW38671.1"/>
    <property type="molecule type" value="Genomic_DNA"/>
</dbReference>
<dbReference type="RefSeq" id="XP_016258887.1">
    <property type="nucleotide sequence ID" value="XM_016411080.1"/>
</dbReference>
<dbReference type="GeneID" id="27361696"/>
<evidence type="ECO:0000313" key="1">
    <source>
        <dbReference type="EMBL" id="KIW38671.1"/>
    </source>
</evidence>
<reference evidence="1 2" key="1">
    <citation type="submission" date="2015-01" db="EMBL/GenBank/DDBJ databases">
        <title>The Genome Sequence of Exophiala oligosperma CBS72588.</title>
        <authorList>
            <consortium name="The Broad Institute Genomics Platform"/>
            <person name="Cuomo C."/>
            <person name="de Hoog S."/>
            <person name="Gorbushina A."/>
            <person name="Stielow B."/>
            <person name="Teixiera M."/>
            <person name="Abouelleil A."/>
            <person name="Chapman S.B."/>
            <person name="Priest M."/>
            <person name="Young S.K."/>
            <person name="Wortman J."/>
            <person name="Nusbaum C."/>
            <person name="Birren B."/>
        </authorList>
    </citation>
    <scope>NUCLEOTIDE SEQUENCE [LARGE SCALE GENOMIC DNA]</scope>
    <source>
        <strain evidence="1 2">CBS 72588</strain>
    </source>
</reference>
<dbReference type="Proteomes" id="UP000053342">
    <property type="component" value="Unassembled WGS sequence"/>
</dbReference>
<dbReference type="HOGENOM" id="CLU_1304868_0_0_1"/>
<dbReference type="VEuPathDB" id="FungiDB:PV06_09622"/>
<protein>
    <submittedName>
        <fullName evidence="1">Uncharacterized protein</fullName>
    </submittedName>
</protein>
<evidence type="ECO:0000313" key="2">
    <source>
        <dbReference type="Proteomes" id="UP000053342"/>
    </source>
</evidence>
<proteinExistence type="predicted"/>
<sequence>MTGTGRGLWSGPVRPSHPLFQPPLGVTVPVTLRASGSLFPSLQPTHPPLHLALSLTNCTATLTPLRCRWAWNLPKHSLHCTHCASLVRSPSSNLPSQTLFTSCAPRQGTLVISYPISTIPAHTDQICSTLPLLYPKPTSILLQCNCCTSLFHPQSLVALSSHLSVILPRFPRCRLVRACCNRPCPLHFSVDASVTCPLTLPSLPQQVPVAF</sequence>